<protein>
    <submittedName>
        <fullName evidence="2">Uncharacterized protein</fullName>
    </submittedName>
</protein>
<dbReference type="AlphaFoldDB" id="A0A0W8CEA4"/>
<organism evidence="2 3">
    <name type="scientific">Phytophthora nicotianae</name>
    <name type="common">Potato buckeye rot agent</name>
    <name type="synonym">Phytophthora parasitica</name>
    <dbReference type="NCBI Taxonomy" id="4792"/>
    <lineage>
        <taxon>Eukaryota</taxon>
        <taxon>Sar</taxon>
        <taxon>Stramenopiles</taxon>
        <taxon>Oomycota</taxon>
        <taxon>Peronosporomycetes</taxon>
        <taxon>Peronosporales</taxon>
        <taxon>Peronosporaceae</taxon>
        <taxon>Phytophthora</taxon>
    </lineage>
</organism>
<gene>
    <name evidence="2" type="ORF">AM587_10001512</name>
</gene>
<dbReference type="InterPro" id="IPR011990">
    <property type="entry name" value="TPR-like_helical_dom_sf"/>
</dbReference>
<accession>A0A0W8CEA4</accession>
<dbReference type="EMBL" id="LNFO01003712">
    <property type="protein sequence ID" value="KUF82408.1"/>
    <property type="molecule type" value="Genomic_DNA"/>
</dbReference>
<name>A0A0W8CEA4_PHYNI</name>
<proteinExistence type="predicted"/>
<feature type="transmembrane region" description="Helical" evidence="1">
    <location>
        <begin position="50"/>
        <end position="67"/>
    </location>
</feature>
<dbReference type="SUPFAM" id="SSF48452">
    <property type="entry name" value="TPR-like"/>
    <property type="match status" value="1"/>
</dbReference>
<reference evidence="2 3" key="1">
    <citation type="submission" date="2015-11" db="EMBL/GenBank/DDBJ databases">
        <title>Genomes and virulence difference between two physiological races of Phytophthora nicotianae.</title>
        <authorList>
            <person name="Liu H."/>
            <person name="Ma X."/>
            <person name="Yu H."/>
            <person name="Fang D."/>
            <person name="Li Y."/>
            <person name="Wang X."/>
            <person name="Wang W."/>
            <person name="Dong Y."/>
            <person name="Xiao B."/>
        </authorList>
    </citation>
    <scope>NUCLEOTIDE SEQUENCE [LARGE SCALE GENOMIC DNA]</scope>
    <source>
        <strain evidence="3">race 0</strain>
    </source>
</reference>
<dbReference type="Proteomes" id="UP000052943">
    <property type="component" value="Unassembled WGS sequence"/>
</dbReference>
<comment type="caution">
    <text evidence="2">The sequence shown here is derived from an EMBL/GenBank/DDBJ whole genome shotgun (WGS) entry which is preliminary data.</text>
</comment>
<keyword evidence="1" id="KW-0472">Membrane</keyword>
<evidence type="ECO:0000313" key="3">
    <source>
        <dbReference type="Proteomes" id="UP000052943"/>
    </source>
</evidence>
<dbReference type="Gene3D" id="1.25.40.10">
    <property type="entry name" value="Tetratricopeptide repeat domain"/>
    <property type="match status" value="1"/>
</dbReference>
<keyword evidence="1" id="KW-0812">Transmembrane</keyword>
<keyword evidence="1" id="KW-1133">Transmembrane helix</keyword>
<dbReference type="OrthoDB" id="64326at2759"/>
<evidence type="ECO:0000256" key="1">
    <source>
        <dbReference type="SAM" id="Phobius"/>
    </source>
</evidence>
<sequence length="272" mass="30428">MAARFSRQLLRRVGATPARTLFSSRTFANAARGPDEALKTDFKRWVKKEVALLAFMLAAGVTGVHFYQGDPKQALKHCLHAYDVIKDTNPHDRHLFELAFSIAAQYESLGRGTPATNYYLDALEHNSREMNVATRERNRVVTLDRIAQSYENRGHVKTAERYFKQAINAYDQNRGRRELSKASKSQAVDLAALDREIPGVLFNYSQLLVANKRWNEAGNTLQRALTLARVSSLSDEYVGLIEGAVANVKAAKVAGKAEVEQNQLALGHQELQ</sequence>
<evidence type="ECO:0000313" key="2">
    <source>
        <dbReference type="EMBL" id="KUF82408.1"/>
    </source>
</evidence>